<evidence type="ECO:0000313" key="1">
    <source>
        <dbReference type="EMBL" id="OCT74470.1"/>
    </source>
</evidence>
<dbReference type="AlphaFoldDB" id="A0A974CJ94"/>
<sequence>MVHLFLDRQGTEIKSRMHCERNPIIQCSRCPFVDPAECHSLGNSCYPCTHTSMSRYLHLFDMDIIVAARIVLWQDDCCPGLHLHSCH</sequence>
<proteinExistence type="predicted"/>
<gene>
    <name evidence="1" type="ORF">XELAEV_18033449mg</name>
</gene>
<name>A0A974CJ94_XENLA</name>
<protein>
    <submittedName>
        <fullName evidence="1">Uncharacterized protein</fullName>
    </submittedName>
</protein>
<dbReference type="EMBL" id="CM004477">
    <property type="protein sequence ID" value="OCT74470.1"/>
    <property type="molecule type" value="Genomic_DNA"/>
</dbReference>
<accession>A0A974CJ94</accession>
<evidence type="ECO:0000313" key="2">
    <source>
        <dbReference type="Proteomes" id="UP000694892"/>
    </source>
</evidence>
<dbReference type="Proteomes" id="UP000694892">
    <property type="component" value="Chromosome 6S"/>
</dbReference>
<organism evidence="1 2">
    <name type="scientific">Xenopus laevis</name>
    <name type="common">African clawed frog</name>
    <dbReference type="NCBI Taxonomy" id="8355"/>
    <lineage>
        <taxon>Eukaryota</taxon>
        <taxon>Metazoa</taxon>
        <taxon>Chordata</taxon>
        <taxon>Craniata</taxon>
        <taxon>Vertebrata</taxon>
        <taxon>Euteleostomi</taxon>
        <taxon>Amphibia</taxon>
        <taxon>Batrachia</taxon>
        <taxon>Anura</taxon>
        <taxon>Pipoidea</taxon>
        <taxon>Pipidae</taxon>
        <taxon>Xenopodinae</taxon>
        <taxon>Xenopus</taxon>
        <taxon>Xenopus</taxon>
    </lineage>
</organism>
<reference evidence="2" key="1">
    <citation type="journal article" date="2016" name="Nature">
        <title>Genome evolution in the allotetraploid frog Xenopus laevis.</title>
        <authorList>
            <person name="Session A.M."/>
            <person name="Uno Y."/>
            <person name="Kwon T."/>
            <person name="Chapman J.A."/>
            <person name="Toyoda A."/>
            <person name="Takahashi S."/>
            <person name="Fukui A."/>
            <person name="Hikosaka A."/>
            <person name="Suzuki A."/>
            <person name="Kondo M."/>
            <person name="van Heeringen S.J."/>
            <person name="Quigley I."/>
            <person name="Heinz S."/>
            <person name="Ogino H."/>
            <person name="Ochi H."/>
            <person name="Hellsten U."/>
            <person name="Lyons J.B."/>
            <person name="Simakov O."/>
            <person name="Putnam N."/>
            <person name="Stites J."/>
            <person name="Kuroki Y."/>
            <person name="Tanaka T."/>
            <person name="Michiue T."/>
            <person name="Watanabe M."/>
            <person name="Bogdanovic O."/>
            <person name="Lister R."/>
            <person name="Georgiou G."/>
            <person name="Paranjpe S.S."/>
            <person name="van Kruijsbergen I."/>
            <person name="Shu S."/>
            <person name="Carlson J."/>
            <person name="Kinoshita T."/>
            <person name="Ohta Y."/>
            <person name="Mawaribuchi S."/>
            <person name="Jenkins J."/>
            <person name="Grimwood J."/>
            <person name="Schmutz J."/>
            <person name="Mitros T."/>
            <person name="Mozaffari S.V."/>
            <person name="Suzuki Y."/>
            <person name="Haramoto Y."/>
            <person name="Yamamoto T.S."/>
            <person name="Takagi C."/>
            <person name="Heald R."/>
            <person name="Miller K."/>
            <person name="Haudenschild C."/>
            <person name="Kitzman J."/>
            <person name="Nakayama T."/>
            <person name="Izutsu Y."/>
            <person name="Robert J."/>
            <person name="Fortriede J."/>
            <person name="Burns K."/>
            <person name="Lotay V."/>
            <person name="Karimi K."/>
            <person name="Yasuoka Y."/>
            <person name="Dichmann D.S."/>
            <person name="Flajnik M.F."/>
            <person name="Houston D.W."/>
            <person name="Shendure J."/>
            <person name="DuPasquier L."/>
            <person name="Vize P.D."/>
            <person name="Zorn A.M."/>
            <person name="Ito M."/>
            <person name="Marcotte E.M."/>
            <person name="Wallingford J.B."/>
            <person name="Ito Y."/>
            <person name="Asashima M."/>
            <person name="Ueno N."/>
            <person name="Matsuda Y."/>
            <person name="Veenstra G.J."/>
            <person name="Fujiyama A."/>
            <person name="Harland R.M."/>
            <person name="Taira M."/>
            <person name="Rokhsar D.S."/>
        </authorList>
    </citation>
    <scope>NUCLEOTIDE SEQUENCE [LARGE SCALE GENOMIC DNA]</scope>
    <source>
        <strain evidence="2">J</strain>
    </source>
</reference>